<evidence type="ECO:0000259" key="2">
    <source>
        <dbReference type="Pfam" id="PF00884"/>
    </source>
</evidence>
<dbReference type="Proteomes" id="UP000316921">
    <property type="component" value="Chromosome"/>
</dbReference>
<dbReference type="EMBL" id="CP036287">
    <property type="protein sequence ID" value="QDU65077.1"/>
    <property type="molecule type" value="Genomic_DNA"/>
</dbReference>
<dbReference type="GO" id="GO:0004065">
    <property type="term" value="F:arylsulfatase activity"/>
    <property type="evidence" value="ECO:0007669"/>
    <property type="project" value="UniProtKB-EC"/>
</dbReference>
<reference evidence="3 4" key="1">
    <citation type="submission" date="2019-02" db="EMBL/GenBank/DDBJ databases">
        <title>Deep-cultivation of Planctomycetes and their phenomic and genomic characterization uncovers novel biology.</title>
        <authorList>
            <person name="Wiegand S."/>
            <person name="Jogler M."/>
            <person name="Boedeker C."/>
            <person name="Pinto D."/>
            <person name="Vollmers J."/>
            <person name="Rivas-Marin E."/>
            <person name="Kohn T."/>
            <person name="Peeters S.H."/>
            <person name="Heuer A."/>
            <person name="Rast P."/>
            <person name="Oberbeckmann S."/>
            <person name="Bunk B."/>
            <person name="Jeske O."/>
            <person name="Meyerdierks A."/>
            <person name="Storesund J.E."/>
            <person name="Kallscheuer N."/>
            <person name="Luecker S."/>
            <person name="Lage O.M."/>
            <person name="Pohl T."/>
            <person name="Merkel B.J."/>
            <person name="Hornburger P."/>
            <person name="Mueller R.-W."/>
            <person name="Bruemmer F."/>
            <person name="Labrenz M."/>
            <person name="Spormann A.M."/>
            <person name="Op den Camp H."/>
            <person name="Overmann J."/>
            <person name="Amann R."/>
            <person name="Jetten M.S.M."/>
            <person name="Mascher T."/>
            <person name="Medema M.H."/>
            <person name="Devos D.P."/>
            <person name="Kaster A.-K."/>
            <person name="Ovreas L."/>
            <person name="Rohde M."/>
            <person name="Galperin M.Y."/>
            <person name="Jogler C."/>
        </authorList>
    </citation>
    <scope>NUCLEOTIDE SEQUENCE [LARGE SCALE GENOMIC DNA]</scope>
    <source>
        <strain evidence="3 4">Pla133</strain>
    </source>
</reference>
<protein>
    <submittedName>
        <fullName evidence="3">Arylsulfatase</fullName>
        <ecNumber evidence="3">3.1.6.1</ecNumber>
    </submittedName>
</protein>
<dbReference type="Pfam" id="PF00884">
    <property type="entry name" value="Sulfatase"/>
    <property type="match status" value="1"/>
</dbReference>
<dbReference type="RefSeq" id="WP_145061353.1">
    <property type="nucleotide sequence ID" value="NZ_CP036287.1"/>
</dbReference>
<gene>
    <name evidence="3" type="primary">atsA_2</name>
    <name evidence="3" type="ORF">Pla133_01400</name>
</gene>
<evidence type="ECO:0000313" key="3">
    <source>
        <dbReference type="EMBL" id="QDU65077.1"/>
    </source>
</evidence>
<keyword evidence="1" id="KW-0732">Signal</keyword>
<evidence type="ECO:0000256" key="1">
    <source>
        <dbReference type="SAM" id="SignalP"/>
    </source>
</evidence>
<dbReference type="Gene3D" id="3.40.720.10">
    <property type="entry name" value="Alkaline Phosphatase, subunit A"/>
    <property type="match status" value="1"/>
</dbReference>
<dbReference type="PANTHER" id="PTHR43751:SF3">
    <property type="entry name" value="SULFATASE N-TERMINAL DOMAIN-CONTAINING PROTEIN"/>
    <property type="match status" value="1"/>
</dbReference>
<accession>A0A518BDL2</accession>
<dbReference type="InterPro" id="IPR052701">
    <property type="entry name" value="GAG_Ulvan_Degrading_Sulfatases"/>
</dbReference>
<dbReference type="PANTHER" id="PTHR43751">
    <property type="entry name" value="SULFATASE"/>
    <property type="match status" value="1"/>
</dbReference>
<dbReference type="KEGG" id="pbap:Pla133_01400"/>
<evidence type="ECO:0000313" key="4">
    <source>
        <dbReference type="Proteomes" id="UP000316921"/>
    </source>
</evidence>
<feature type="signal peptide" evidence="1">
    <location>
        <begin position="1"/>
        <end position="23"/>
    </location>
</feature>
<dbReference type="EC" id="3.1.6.1" evidence="3"/>
<organism evidence="3 4">
    <name type="scientific">Engelhardtia mirabilis</name>
    <dbReference type="NCBI Taxonomy" id="2528011"/>
    <lineage>
        <taxon>Bacteria</taxon>
        <taxon>Pseudomonadati</taxon>
        <taxon>Planctomycetota</taxon>
        <taxon>Planctomycetia</taxon>
        <taxon>Planctomycetia incertae sedis</taxon>
        <taxon>Engelhardtia</taxon>
    </lineage>
</organism>
<dbReference type="CDD" id="cd16148">
    <property type="entry name" value="sulfatase_like"/>
    <property type="match status" value="1"/>
</dbReference>
<keyword evidence="3" id="KW-0378">Hydrolase</keyword>
<proteinExistence type="predicted"/>
<sequence length="623" mass="67455" precursor="true">MKFTTPVALLLLAACGSNPQALGPEGTSQPNVILICWDTVRADRLTPYGYEKHPTTPFLSELAQKGLIFDDAWSTAGWTKPSVSSFMTGTLPAHHGVYDGSSKEAAGVVSDLLPDDSTTLAEVFEGAGYRTAGFVKNGHLRPGLGLEQGFDSYRDRVGDSRAIRWEALDWLDSLDGNEPFYLYLHTIDAHWPWEIPDEYAGRFTALADVRRFQARSSADLFDAVEDGELAWTTTDQDQLDSLYDGALRYQDDQLRLLFEGLEQRGLTDNLVFAFVSDHGEALGENGRFGHGYGLGQELLHVPFIISGPGIEARRSSAPVSLLDLFPTLIAAAGIDAPATHDGIDRLADPDSDRERVAEHKAPDRYLATLRRGDLAVELDWLAPAPDPGRIPFGPGDRVEAKFEPGPGTWIASEVDEGDDDVDDPAELKGPLDGIDDSWIGLGGRHYERAAEARLVFADGAEGLEPAVGSMVKLRMEGTPPVVTRIKLYPEGTEVEFELRGAVDEVEGGASTGRIRIAGEWIDLGPDSDVGGPAPRKLERAAFAQLLASGGEAAATQGFELERRGFRIEGSRRVGIAEIPLGLEQRLVGRLVDASAGRLWSADGAQAVLGSDDLDALRRLGYLR</sequence>
<feature type="domain" description="Sulfatase N-terminal" evidence="2">
    <location>
        <begin position="30"/>
        <end position="334"/>
    </location>
</feature>
<dbReference type="AlphaFoldDB" id="A0A518BDL2"/>
<keyword evidence="4" id="KW-1185">Reference proteome</keyword>
<dbReference type="InterPro" id="IPR000917">
    <property type="entry name" value="Sulfatase_N"/>
</dbReference>
<dbReference type="PROSITE" id="PS51257">
    <property type="entry name" value="PROKAR_LIPOPROTEIN"/>
    <property type="match status" value="1"/>
</dbReference>
<dbReference type="SUPFAM" id="SSF53649">
    <property type="entry name" value="Alkaline phosphatase-like"/>
    <property type="match status" value="1"/>
</dbReference>
<name>A0A518BDL2_9BACT</name>
<dbReference type="InterPro" id="IPR017850">
    <property type="entry name" value="Alkaline_phosphatase_core_sf"/>
</dbReference>
<feature type="chain" id="PRO_5021732396" evidence="1">
    <location>
        <begin position="24"/>
        <end position="623"/>
    </location>
</feature>